<evidence type="ECO:0000256" key="5">
    <source>
        <dbReference type="ARBA" id="ARBA00022927"/>
    </source>
</evidence>
<dbReference type="AlphaFoldDB" id="A0A1S3JSH3"/>
<dbReference type="PANTHER" id="PTHR21443">
    <property type="entry name" value="CONSERVED OLIGOMERIC GOLGI COMPLEX COMPONENT 7"/>
    <property type="match status" value="1"/>
</dbReference>
<evidence type="ECO:0000256" key="3">
    <source>
        <dbReference type="ARBA" id="ARBA00020984"/>
    </source>
</evidence>
<keyword evidence="7" id="KW-0472">Membrane</keyword>
<name>A0A1S3JSH3_LINAN</name>
<evidence type="ECO:0000256" key="7">
    <source>
        <dbReference type="ARBA" id="ARBA00023136"/>
    </source>
</evidence>
<dbReference type="Proteomes" id="UP000085678">
    <property type="component" value="Unplaced"/>
</dbReference>
<comment type="subcellular location">
    <subcellularLocation>
        <location evidence="1">Golgi apparatus membrane</location>
        <topology evidence="1">Peripheral membrane protein</topology>
    </subcellularLocation>
</comment>
<dbReference type="OMA" id="LKYYHNC"/>
<dbReference type="GO" id="GO:0007030">
    <property type="term" value="P:Golgi organization"/>
    <property type="evidence" value="ECO:0007669"/>
    <property type="project" value="TreeGrafter"/>
</dbReference>
<evidence type="ECO:0000313" key="10">
    <source>
        <dbReference type="Proteomes" id="UP000085678"/>
    </source>
</evidence>
<keyword evidence="4" id="KW-0813">Transport</keyword>
<dbReference type="RefSeq" id="XP_013413287.1">
    <property type="nucleotide sequence ID" value="XM_013557833.1"/>
</dbReference>
<keyword evidence="9" id="KW-0175">Coiled coil</keyword>
<dbReference type="FunCoup" id="A0A1S3JSH3">
    <property type="interactions" value="1015"/>
</dbReference>
<dbReference type="GO" id="GO:0006890">
    <property type="term" value="P:retrograde vesicle-mediated transport, Golgi to endoplasmic reticulum"/>
    <property type="evidence" value="ECO:0007669"/>
    <property type="project" value="TreeGrafter"/>
</dbReference>
<accession>A0A1S3JSH3</accession>
<dbReference type="GO" id="GO:0006886">
    <property type="term" value="P:intracellular protein transport"/>
    <property type="evidence" value="ECO:0007669"/>
    <property type="project" value="InterPro"/>
</dbReference>
<gene>
    <name evidence="11" type="primary">LOC106175709</name>
</gene>
<dbReference type="GeneID" id="106175709"/>
<comment type="similarity">
    <text evidence="2">Belongs to the COG7 family.</text>
</comment>
<dbReference type="STRING" id="7574.A0A1S3JSH3"/>
<evidence type="ECO:0000256" key="6">
    <source>
        <dbReference type="ARBA" id="ARBA00023034"/>
    </source>
</evidence>
<proteinExistence type="inferred from homology"/>
<evidence type="ECO:0000256" key="2">
    <source>
        <dbReference type="ARBA" id="ARBA00005831"/>
    </source>
</evidence>
<keyword evidence="10" id="KW-1185">Reference proteome</keyword>
<feature type="coiled-coil region" evidence="9">
    <location>
        <begin position="66"/>
        <end position="100"/>
    </location>
</feature>
<keyword evidence="5" id="KW-0653">Protein transport</keyword>
<protein>
    <recommendedName>
        <fullName evidence="3">Conserved oligomeric Golgi complex subunit 7</fullName>
    </recommendedName>
    <alternativeName>
        <fullName evidence="8">Component of oligomeric Golgi complex 7</fullName>
    </alternativeName>
</protein>
<evidence type="ECO:0000256" key="4">
    <source>
        <dbReference type="ARBA" id="ARBA00022448"/>
    </source>
</evidence>
<dbReference type="GO" id="GO:0017119">
    <property type="term" value="C:Golgi transport complex"/>
    <property type="evidence" value="ECO:0007669"/>
    <property type="project" value="InterPro"/>
</dbReference>
<organism evidence="10 11">
    <name type="scientific">Lingula anatina</name>
    <name type="common">Brachiopod</name>
    <name type="synonym">Lingula unguis</name>
    <dbReference type="NCBI Taxonomy" id="7574"/>
    <lineage>
        <taxon>Eukaryota</taxon>
        <taxon>Metazoa</taxon>
        <taxon>Spiralia</taxon>
        <taxon>Lophotrochozoa</taxon>
        <taxon>Brachiopoda</taxon>
        <taxon>Linguliformea</taxon>
        <taxon>Lingulata</taxon>
        <taxon>Lingulida</taxon>
        <taxon>Linguloidea</taxon>
        <taxon>Lingulidae</taxon>
        <taxon>Lingula</taxon>
    </lineage>
</organism>
<dbReference type="KEGG" id="lak:106175709"/>
<sequence>MIMDFSKFLDENFDIKEWVNAAFKSQKDPTVKKDQYATTMVMKLQMFIQEVNNVIEEASQQAVQNLPRVIREIEAVKQEASLLQDQMRMVKEDIQKVEHDTSQSMQMLLQLDNIKSRMQAASNALKEADNWSTLSADIEEVFDSQDINVIAEKLVGMQQSLQILVDVPDYKDRCQHLEKLKNRLEAMLSPQVVAAFNAKSLESAQVYVKIFSNIDRLPQLYKYYHKCHKTQLLNQWKTIVETNQEETVVEWLSEFYDQMFSTWHTQVQWCSQVFKEPEKIVSQLLTETLAAMEPSIPYCIANFLESKSSPLDALMEVLQVSERFAKSIETALESHAEGPLGSEYATTLAMAIYAPYRSYVQRYENYEEAALSTHLNNIPLDKQEVMDSVRVLGESVNKLFSAANKGNERCLKLTHGCGYISLLQALKNYFVNYGKEFRRVLTNLREKIKMGDNDPWALFQHSLRIIQTCGELILHVEELDDSLMSNILHSIGKQTPSTPKIGGEIRLRVNPFHQYTELLIEKVEDREALELLVTKLEEEMPSVLEVVKKDFSALSVDAHRFAFDIVFAQIKEHLQEVSTMEIWTSASAGGALTADLPTFSLSPQEYITQVGQYLMTIPQHLEPFTTQDNPALLVAVKHGKLPYTEEQESFEQIADLWLESMARGAMHMYCEEILKIPEITVHASRQLVTDIDYLSNVLDDLGLQPSETVKNIETLLKCSKDNFDEESENMPRRLVSVLKGMRGL</sequence>
<dbReference type="PANTHER" id="PTHR21443:SF0">
    <property type="entry name" value="CONSERVED OLIGOMERIC GOLGI COMPLEX SUBUNIT 7"/>
    <property type="match status" value="1"/>
</dbReference>
<dbReference type="Pfam" id="PF10191">
    <property type="entry name" value="COG7"/>
    <property type="match status" value="1"/>
</dbReference>
<evidence type="ECO:0000256" key="8">
    <source>
        <dbReference type="ARBA" id="ARBA00031345"/>
    </source>
</evidence>
<reference evidence="11" key="1">
    <citation type="submission" date="2025-08" db="UniProtKB">
        <authorList>
            <consortium name="RefSeq"/>
        </authorList>
    </citation>
    <scope>IDENTIFICATION</scope>
    <source>
        <tissue evidence="11">Gonads</tissue>
    </source>
</reference>
<evidence type="ECO:0000313" key="11">
    <source>
        <dbReference type="RefSeq" id="XP_013413287.1"/>
    </source>
</evidence>
<dbReference type="InterPro" id="IPR019335">
    <property type="entry name" value="COG7"/>
</dbReference>
<evidence type="ECO:0000256" key="9">
    <source>
        <dbReference type="SAM" id="Coils"/>
    </source>
</evidence>
<keyword evidence="6" id="KW-0333">Golgi apparatus</keyword>
<dbReference type="InParanoid" id="A0A1S3JSH3"/>
<dbReference type="GO" id="GO:0000139">
    <property type="term" value="C:Golgi membrane"/>
    <property type="evidence" value="ECO:0007669"/>
    <property type="project" value="UniProtKB-SubCell"/>
</dbReference>
<evidence type="ECO:0000256" key="1">
    <source>
        <dbReference type="ARBA" id="ARBA00004395"/>
    </source>
</evidence>
<dbReference type="OrthoDB" id="245173at2759"/>